<sequence length="447" mass="45609">MLYGHRADSGNWRSRTTLLRVSALAAAVALTAACSDSDAGAGEVALEGNRYVVTALASGDKGAHAAVTVSDLVNAWGFSDRPGGHFLVGAGGKAFGFLGDVRSAAKPELHTLSQDGFAALTVPGADADTSDKSGGTVTGVVANPAPPNSDAFVVRDQPVPFEGVPPLLLTGSARNIIATDSGTLAAWTDVAPDGAVIRHDGPANLVFDGSAQKMAFYGIALAPSGDALLAADFGAEPQVRTFDKNWQLVPTSGFANPFATGEPVDADKPELGRKAVPGDPAPFNITTIGDRVFVSYAMTRPDSDDAEKFAVGEREVADADGESAASGKPGKGKVAEFAADGSLVRILDDGGRLNAPWAVTVTPSTFGPLSGKLLIGNTAGAGHILAYDDTTGEFVDYIRDTGGAPLSVPGLRGLEFGDGASLGDSDALYLTAAPTPKTAHFSSIRLK</sequence>
<dbReference type="EMBL" id="LR215973">
    <property type="protein sequence ID" value="VFA98751.1"/>
    <property type="molecule type" value="Genomic_DNA"/>
</dbReference>
<dbReference type="RefSeq" id="WP_130917263.1">
    <property type="nucleotide sequence ID" value="NZ_LR215973.1"/>
</dbReference>
<evidence type="ECO:0000313" key="2">
    <source>
        <dbReference type="EMBL" id="VFA98751.1"/>
    </source>
</evidence>
<evidence type="ECO:0008006" key="4">
    <source>
        <dbReference type="Google" id="ProtNLM"/>
    </source>
</evidence>
<accession>A0A4U8VYR6</accession>
<feature type="region of interest" description="Disordered" evidence="1">
    <location>
        <begin position="313"/>
        <end position="332"/>
    </location>
</feature>
<gene>
    <name evidence="2" type="ORF">NCTC10797_02527</name>
</gene>
<dbReference type="NCBIfam" id="TIGR03118">
    <property type="entry name" value="PEPCTERM_chp_1"/>
    <property type="match status" value="1"/>
</dbReference>
<organism evidence="2 3">
    <name type="scientific">Nocardia cyriacigeorgica</name>
    <dbReference type="NCBI Taxonomy" id="135487"/>
    <lineage>
        <taxon>Bacteria</taxon>
        <taxon>Bacillati</taxon>
        <taxon>Actinomycetota</taxon>
        <taxon>Actinomycetes</taxon>
        <taxon>Mycobacteriales</taxon>
        <taxon>Nocardiaceae</taxon>
        <taxon>Nocardia</taxon>
    </lineage>
</organism>
<dbReference type="AlphaFoldDB" id="A0A4U8VYR6"/>
<evidence type="ECO:0000313" key="3">
    <source>
        <dbReference type="Proteomes" id="UP000290439"/>
    </source>
</evidence>
<protein>
    <recommendedName>
        <fullName evidence="4">TIGR03118 family protein</fullName>
    </recommendedName>
</protein>
<proteinExistence type="predicted"/>
<evidence type="ECO:0000256" key="1">
    <source>
        <dbReference type="SAM" id="MobiDB-lite"/>
    </source>
</evidence>
<reference evidence="2 3" key="1">
    <citation type="submission" date="2019-02" db="EMBL/GenBank/DDBJ databases">
        <authorList>
            <consortium name="Pathogen Informatics"/>
        </authorList>
    </citation>
    <scope>NUCLEOTIDE SEQUENCE [LARGE SCALE GENOMIC DNA]</scope>
    <source>
        <strain evidence="2 3">3012STDY6756504</strain>
    </source>
</reference>
<dbReference type="Proteomes" id="UP000290439">
    <property type="component" value="Chromosome"/>
</dbReference>
<dbReference type="SUPFAM" id="SSF75011">
    <property type="entry name" value="3-carboxy-cis,cis-mucoante lactonizing enzyme"/>
    <property type="match status" value="1"/>
</dbReference>
<name>A0A4U8VYR6_9NOCA</name>
<dbReference type="InterPro" id="IPR017549">
    <property type="entry name" value="APMV_L690"/>
</dbReference>
<dbReference type="PROSITE" id="PS51257">
    <property type="entry name" value="PROKAR_LIPOPROTEIN"/>
    <property type="match status" value="1"/>
</dbReference>